<dbReference type="GO" id="GO:0016747">
    <property type="term" value="F:acyltransferase activity, transferring groups other than amino-acyl groups"/>
    <property type="evidence" value="ECO:0007669"/>
    <property type="project" value="InterPro"/>
</dbReference>
<evidence type="ECO:0000313" key="5">
    <source>
        <dbReference type="Proteomes" id="UP000183508"/>
    </source>
</evidence>
<protein>
    <submittedName>
        <fullName evidence="4">Acetyltransferase (GNAT) family protein</fullName>
    </submittedName>
</protein>
<dbReference type="PANTHER" id="PTHR43877:SF2">
    <property type="entry name" value="AMINOALKYLPHOSPHONATE N-ACETYLTRANSFERASE-RELATED"/>
    <property type="match status" value="1"/>
</dbReference>
<dbReference type="Pfam" id="PF00583">
    <property type="entry name" value="Acetyltransf_1"/>
    <property type="match status" value="1"/>
</dbReference>
<evidence type="ECO:0000313" key="4">
    <source>
        <dbReference type="EMBL" id="SFU78145.1"/>
    </source>
</evidence>
<keyword evidence="2" id="KW-0012">Acyltransferase</keyword>
<dbReference type="PROSITE" id="PS51186">
    <property type="entry name" value="GNAT"/>
    <property type="match status" value="1"/>
</dbReference>
<dbReference type="InterPro" id="IPR050832">
    <property type="entry name" value="Bact_Acetyltransf"/>
</dbReference>
<dbReference type="SUPFAM" id="SSF55729">
    <property type="entry name" value="Acyl-CoA N-acyltransferases (Nat)"/>
    <property type="match status" value="1"/>
</dbReference>
<dbReference type="InterPro" id="IPR000182">
    <property type="entry name" value="GNAT_dom"/>
</dbReference>
<name>A0A1I7IYV6_9BACL</name>
<evidence type="ECO:0000256" key="2">
    <source>
        <dbReference type="ARBA" id="ARBA00023315"/>
    </source>
</evidence>
<sequence>MVSRGHVYRLVDLASLIVKVRGEPVGAATYRFDDNGGCELMSLNTTKPGVGVGTRLLMAVEDEARAAGCQSVWLITSNDNVEALRFYQRRGYRIKAVYPGAIDEARKIKPAIPVIGNHGIEIHDEIELAKEVGVR</sequence>
<dbReference type="OrthoDB" id="7365228at2"/>
<proteinExistence type="predicted"/>
<dbReference type="RefSeq" id="WP_083430315.1">
    <property type="nucleotide sequence ID" value="NZ_FPBV01000008.1"/>
</dbReference>
<evidence type="ECO:0000256" key="1">
    <source>
        <dbReference type="ARBA" id="ARBA00022679"/>
    </source>
</evidence>
<dbReference type="Proteomes" id="UP000183508">
    <property type="component" value="Unassembled WGS sequence"/>
</dbReference>
<dbReference type="EMBL" id="FPBV01000008">
    <property type="protein sequence ID" value="SFU78145.1"/>
    <property type="molecule type" value="Genomic_DNA"/>
</dbReference>
<gene>
    <name evidence="4" type="ORF">SAMN05421543_1084</name>
</gene>
<evidence type="ECO:0000259" key="3">
    <source>
        <dbReference type="PROSITE" id="PS51186"/>
    </source>
</evidence>
<feature type="domain" description="N-acetyltransferase" evidence="3">
    <location>
        <begin position="1"/>
        <end position="112"/>
    </location>
</feature>
<dbReference type="AlphaFoldDB" id="A0A1I7IYV6"/>
<dbReference type="PANTHER" id="PTHR43877">
    <property type="entry name" value="AMINOALKYLPHOSPHONATE N-ACETYLTRANSFERASE-RELATED-RELATED"/>
    <property type="match status" value="1"/>
</dbReference>
<keyword evidence="1 4" id="KW-0808">Transferase</keyword>
<accession>A0A1I7IYV6</accession>
<keyword evidence="5" id="KW-1185">Reference proteome</keyword>
<dbReference type="CDD" id="cd04301">
    <property type="entry name" value="NAT_SF"/>
    <property type="match status" value="1"/>
</dbReference>
<dbReference type="InterPro" id="IPR016181">
    <property type="entry name" value="Acyl_CoA_acyltransferase"/>
</dbReference>
<dbReference type="Gene3D" id="3.40.630.30">
    <property type="match status" value="1"/>
</dbReference>
<organism evidence="4 5">
    <name type="scientific">Alicyclobacillus macrosporangiidus</name>
    <dbReference type="NCBI Taxonomy" id="392015"/>
    <lineage>
        <taxon>Bacteria</taxon>
        <taxon>Bacillati</taxon>
        <taxon>Bacillota</taxon>
        <taxon>Bacilli</taxon>
        <taxon>Bacillales</taxon>
        <taxon>Alicyclobacillaceae</taxon>
        <taxon>Alicyclobacillus</taxon>
    </lineage>
</organism>
<reference evidence="5" key="1">
    <citation type="submission" date="2016-10" db="EMBL/GenBank/DDBJ databases">
        <authorList>
            <person name="Varghese N."/>
        </authorList>
    </citation>
    <scope>NUCLEOTIDE SEQUENCE [LARGE SCALE GENOMIC DNA]</scope>
    <source>
        <strain evidence="5">DSM 17980</strain>
    </source>
</reference>
<dbReference type="STRING" id="392015.SAMN05421543_1084"/>